<name>A0ABT3ZVG2_9BACT</name>
<dbReference type="RefSeq" id="WP_267532402.1">
    <property type="nucleotide sequence ID" value="NZ_JAPNKA010000001.1"/>
</dbReference>
<reference evidence="3 4" key="1">
    <citation type="submission" date="2022-11" db="EMBL/GenBank/DDBJ databases">
        <title>Minimal conservation of predation-associated metabolite biosynthetic gene clusters underscores biosynthetic potential of Myxococcota including descriptions for ten novel species: Archangium lansinium sp. nov., Myxococcus landrumus sp. nov., Nannocystis bai.</title>
        <authorList>
            <person name="Ahearne A."/>
            <person name="Stevens C."/>
            <person name="Phillips K."/>
        </authorList>
    </citation>
    <scope>NUCLEOTIDE SEQUENCE [LARGE SCALE GENOMIC DNA]</scope>
    <source>
        <strain evidence="3 4">MIWBW</strain>
    </source>
</reference>
<keyword evidence="2" id="KW-0812">Transmembrane</keyword>
<gene>
    <name evidence="3" type="ORF">OV287_02765</name>
</gene>
<evidence type="ECO:0000256" key="2">
    <source>
        <dbReference type="SAM" id="Phobius"/>
    </source>
</evidence>
<dbReference type="Proteomes" id="UP001207654">
    <property type="component" value="Unassembled WGS sequence"/>
</dbReference>
<sequence>MVRLRGRASERGQGTTELALGLLLFVTVLIFGIHFAEIGYLSLKVQESATSALWDTTSAKMHELPRNFDPLTQLIESDKPGQLATERYQDFDGRTSKQGRARVVQVFTSAEGLNVTCSAANAISFAPSESTNVNVYRNVGGMSCNAEAQLSPVQKFTRRFLDRGQGAFFDVPHYAAGAIPVCALGRAKNGQCAGGFGILLDDWALSSEAESRECVLLNCANTAYYDSAEAVFRHSKHYQVNGDSQALASNIVGAAPINPGRFWMSFRGMGSGFLEREPGGDSDTNDWETTPGRNSRTTEYNTSFNNRQTCFLGNKCP</sequence>
<comment type="caution">
    <text evidence="3">The sequence shown here is derived from an EMBL/GenBank/DDBJ whole genome shotgun (WGS) entry which is preliminary data.</text>
</comment>
<protein>
    <recommendedName>
        <fullName evidence="5">Pilus biogenesis operon protein</fullName>
    </recommendedName>
</protein>
<proteinExistence type="predicted"/>
<feature type="transmembrane region" description="Helical" evidence="2">
    <location>
        <begin position="20"/>
        <end position="43"/>
    </location>
</feature>
<keyword evidence="4" id="KW-1185">Reference proteome</keyword>
<feature type="compositionally biased region" description="Polar residues" evidence="1">
    <location>
        <begin position="287"/>
        <end position="297"/>
    </location>
</feature>
<evidence type="ECO:0000313" key="3">
    <source>
        <dbReference type="EMBL" id="MCY1073394.1"/>
    </source>
</evidence>
<accession>A0ABT3ZVG2</accession>
<feature type="region of interest" description="Disordered" evidence="1">
    <location>
        <begin position="274"/>
        <end position="297"/>
    </location>
</feature>
<evidence type="ECO:0008006" key="5">
    <source>
        <dbReference type="Google" id="ProtNLM"/>
    </source>
</evidence>
<evidence type="ECO:0000313" key="4">
    <source>
        <dbReference type="Proteomes" id="UP001207654"/>
    </source>
</evidence>
<dbReference type="EMBL" id="JAPNKA010000001">
    <property type="protein sequence ID" value="MCY1073394.1"/>
    <property type="molecule type" value="Genomic_DNA"/>
</dbReference>
<organism evidence="3 4">
    <name type="scientific">Archangium lansingense</name>
    <dbReference type="NCBI Taxonomy" id="2995310"/>
    <lineage>
        <taxon>Bacteria</taxon>
        <taxon>Pseudomonadati</taxon>
        <taxon>Myxococcota</taxon>
        <taxon>Myxococcia</taxon>
        <taxon>Myxococcales</taxon>
        <taxon>Cystobacterineae</taxon>
        <taxon>Archangiaceae</taxon>
        <taxon>Archangium</taxon>
    </lineage>
</organism>
<keyword evidence="2" id="KW-1133">Transmembrane helix</keyword>
<evidence type="ECO:0000256" key="1">
    <source>
        <dbReference type="SAM" id="MobiDB-lite"/>
    </source>
</evidence>
<keyword evidence="2" id="KW-0472">Membrane</keyword>